<accession>A0ABQ8WGC3</accession>
<feature type="non-terminal residue" evidence="1">
    <location>
        <position position="1"/>
    </location>
</feature>
<protein>
    <submittedName>
        <fullName evidence="1">Uncharacterized protein</fullName>
    </submittedName>
</protein>
<dbReference type="EMBL" id="JAPVEB010000003">
    <property type="protein sequence ID" value="KAJ5269064.1"/>
    <property type="molecule type" value="Genomic_DNA"/>
</dbReference>
<name>A0ABQ8WGC3_PENCH</name>
<evidence type="ECO:0000313" key="2">
    <source>
        <dbReference type="Proteomes" id="UP001220256"/>
    </source>
</evidence>
<comment type="caution">
    <text evidence="1">The sequence shown here is derived from an EMBL/GenBank/DDBJ whole genome shotgun (WGS) entry which is preliminary data.</text>
</comment>
<keyword evidence="2" id="KW-1185">Reference proteome</keyword>
<reference evidence="1 2" key="1">
    <citation type="journal article" date="2023" name="IMA Fungus">
        <title>Comparative genomic study of the Penicillium genus elucidates a diverse pangenome and 15 lateral gene transfer events.</title>
        <authorList>
            <person name="Petersen C."/>
            <person name="Sorensen T."/>
            <person name="Nielsen M.R."/>
            <person name="Sondergaard T.E."/>
            <person name="Sorensen J.L."/>
            <person name="Fitzpatrick D.A."/>
            <person name="Frisvad J.C."/>
            <person name="Nielsen K.L."/>
        </authorList>
    </citation>
    <scope>NUCLEOTIDE SEQUENCE [LARGE SCALE GENOMIC DNA]</scope>
    <source>
        <strain evidence="1 2">IBT 3361</strain>
    </source>
</reference>
<gene>
    <name evidence="1" type="ORF">N7505_004822</name>
</gene>
<dbReference type="Proteomes" id="UP001220256">
    <property type="component" value="Unassembled WGS sequence"/>
</dbReference>
<proteinExistence type="predicted"/>
<evidence type="ECO:0000313" key="1">
    <source>
        <dbReference type="EMBL" id="KAJ5269064.1"/>
    </source>
</evidence>
<organism evidence="1 2">
    <name type="scientific">Penicillium chrysogenum</name>
    <name type="common">Penicillium notatum</name>
    <dbReference type="NCBI Taxonomy" id="5076"/>
    <lineage>
        <taxon>Eukaryota</taxon>
        <taxon>Fungi</taxon>
        <taxon>Dikarya</taxon>
        <taxon>Ascomycota</taxon>
        <taxon>Pezizomycotina</taxon>
        <taxon>Eurotiomycetes</taxon>
        <taxon>Eurotiomycetidae</taxon>
        <taxon>Eurotiales</taxon>
        <taxon>Aspergillaceae</taxon>
        <taxon>Penicillium</taxon>
        <taxon>Penicillium chrysogenum species complex</taxon>
    </lineage>
</organism>
<sequence>INVFSPLGSSYAASTIDRAPRIQSDTYEVGRLVGAKLRVDAETRQTWQPIREDRVGCSFLKVDHNLIQITASTLLWLEHNSSH</sequence>